<dbReference type="SUPFAM" id="SSF56574">
    <property type="entry name" value="Serpins"/>
    <property type="match status" value="1"/>
</dbReference>
<evidence type="ECO:0000313" key="6">
    <source>
        <dbReference type="EMBL" id="KAK9874764.1"/>
    </source>
</evidence>
<dbReference type="SMART" id="SM00093">
    <property type="entry name" value="SERPIN"/>
    <property type="match status" value="1"/>
</dbReference>
<dbReference type="InterPro" id="IPR036186">
    <property type="entry name" value="Serpin_sf"/>
</dbReference>
<keyword evidence="3" id="KW-0722">Serine protease inhibitor</keyword>
<evidence type="ECO:0000256" key="1">
    <source>
        <dbReference type="ARBA" id="ARBA00009500"/>
    </source>
</evidence>
<protein>
    <recommendedName>
        <fullName evidence="5">Serpin domain-containing protein</fullName>
    </recommendedName>
</protein>
<sequence>MFNPRYEAFVKSFVNDFGQRVLKSTPGNVIVSPLSAQRVLALTQLGARGATAAELTKGLHLPDSKENVQIDFKELHSKLRTNQFYTLNFADKIYLKEGYSVKAEFMELAKEIFEATLETVNFADEVKATETINEWVRSQTNNRIRNLVKPGTASILTKMILVNAINFKAKWSLQFERLETCKRKFFKSEDETLHVDTMHQTGIFKYVENKKLDAKILQLPYKGRGISMTVALPNQKEGLETVENRFSEILFDQKYQPKGLSLFMPKFRIESSLVLNSVLQESGIKKAFDSDEADFSGLLANDERLVITDVVQKAFIRVTETGTEIPEGNGGGLRPYFISSEKPLEIRLDRPFFFAITLGNIPLYLGRVKEPTY</sequence>
<proteinExistence type="inferred from homology"/>
<dbReference type="Proteomes" id="UP001431783">
    <property type="component" value="Unassembled WGS sequence"/>
</dbReference>
<dbReference type="EMBL" id="JARQZJ010000032">
    <property type="protein sequence ID" value="KAK9874764.1"/>
    <property type="molecule type" value="Genomic_DNA"/>
</dbReference>
<dbReference type="Pfam" id="PF00079">
    <property type="entry name" value="Serpin"/>
    <property type="match status" value="1"/>
</dbReference>
<dbReference type="InterPro" id="IPR023795">
    <property type="entry name" value="Serpin_CS"/>
</dbReference>
<evidence type="ECO:0000256" key="2">
    <source>
        <dbReference type="ARBA" id="ARBA00022690"/>
    </source>
</evidence>
<name>A0AAW1U282_9CUCU</name>
<evidence type="ECO:0000313" key="7">
    <source>
        <dbReference type="Proteomes" id="UP001431783"/>
    </source>
</evidence>
<dbReference type="AlphaFoldDB" id="A0AAW1U282"/>
<dbReference type="Gene3D" id="3.30.497.10">
    <property type="entry name" value="Antithrombin, subunit I, domain 2"/>
    <property type="match status" value="1"/>
</dbReference>
<dbReference type="InterPro" id="IPR042185">
    <property type="entry name" value="Serpin_sf_2"/>
</dbReference>
<keyword evidence="2" id="KW-0646">Protease inhibitor</keyword>
<feature type="domain" description="Serpin" evidence="5">
    <location>
        <begin position="14"/>
        <end position="371"/>
    </location>
</feature>
<reference evidence="6 7" key="1">
    <citation type="submission" date="2023-03" db="EMBL/GenBank/DDBJ databases">
        <title>Genome insight into feeding habits of ladybird beetles.</title>
        <authorList>
            <person name="Li H.-S."/>
            <person name="Huang Y.-H."/>
            <person name="Pang H."/>
        </authorList>
    </citation>
    <scope>NUCLEOTIDE SEQUENCE [LARGE SCALE GENOMIC DNA]</scope>
    <source>
        <strain evidence="6">SYSU_2023b</strain>
        <tissue evidence="6">Whole body</tissue>
    </source>
</reference>
<dbReference type="InterPro" id="IPR023796">
    <property type="entry name" value="Serpin_dom"/>
</dbReference>
<dbReference type="PANTHER" id="PTHR11461">
    <property type="entry name" value="SERINE PROTEASE INHIBITOR, SERPIN"/>
    <property type="match status" value="1"/>
</dbReference>
<dbReference type="Gene3D" id="2.30.39.10">
    <property type="entry name" value="Alpha-1-antitrypsin, domain 1"/>
    <property type="match status" value="1"/>
</dbReference>
<gene>
    <name evidence="6" type="ORF">WA026_005572</name>
</gene>
<evidence type="ECO:0000256" key="3">
    <source>
        <dbReference type="ARBA" id="ARBA00022900"/>
    </source>
</evidence>
<dbReference type="PROSITE" id="PS00284">
    <property type="entry name" value="SERPIN"/>
    <property type="match status" value="1"/>
</dbReference>
<evidence type="ECO:0000256" key="4">
    <source>
        <dbReference type="RuleBase" id="RU000411"/>
    </source>
</evidence>
<dbReference type="GO" id="GO:0005615">
    <property type="term" value="C:extracellular space"/>
    <property type="evidence" value="ECO:0007669"/>
    <property type="project" value="InterPro"/>
</dbReference>
<dbReference type="PANTHER" id="PTHR11461:SF211">
    <property type="entry name" value="GH10112P-RELATED"/>
    <property type="match status" value="1"/>
</dbReference>
<comment type="similarity">
    <text evidence="1 4">Belongs to the serpin family.</text>
</comment>
<dbReference type="InterPro" id="IPR042178">
    <property type="entry name" value="Serpin_sf_1"/>
</dbReference>
<comment type="caution">
    <text evidence="6">The sequence shown here is derived from an EMBL/GenBank/DDBJ whole genome shotgun (WGS) entry which is preliminary data.</text>
</comment>
<dbReference type="InterPro" id="IPR000215">
    <property type="entry name" value="Serpin_fam"/>
</dbReference>
<organism evidence="6 7">
    <name type="scientific">Henosepilachna vigintioctopunctata</name>
    <dbReference type="NCBI Taxonomy" id="420089"/>
    <lineage>
        <taxon>Eukaryota</taxon>
        <taxon>Metazoa</taxon>
        <taxon>Ecdysozoa</taxon>
        <taxon>Arthropoda</taxon>
        <taxon>Hexapoda</taxon>
        <taxon>Insecta</taxon>
        <taxon>Pterygota</taxon>
        <taxon>Neoptera</taxon>
        <taxon>Endopterygota</taxon>
        <taxon>Coleoptera</taxon>
        <taxon>Polyphaga</taxon>
        <taxon>Cucujiformia</taxon>
        <taxon>Coccinelloidea</taxon>
        <taxon>Coccinellidae</taxon>
        <taxon>Epilachninae</taxon>
        <taxon>Epilachnini</taxon>
        <taxon>Henosepilachna</taxon>
    </lineage>
</organism>
<keyword evidence="7" id="KW-1185">Reference proteome</keyword>
<accession>A0AAW1U282</accession>
<dbReference type="GO" id="GO:0004867">
    <property type="term" value="F:serine-type endopeptidase inhibitor activity"/>
    <property type="evidence" value="ECO:0007669"/>
    <property type="project" value="UniProtKB-KW"/>
</dbReference>
<evidence type="ECO:0000259" key="5">
    <source>
        <dbReference type="SMART" id="SM00093"/>
    </source>
</evidence>